<dbReference type="eggNOG" id="ENOG50333FU">
    <property type="taxonomic scope" value="Bacteria"/>
</dbReference>
<dbReference type="AlphaFoldDB" id="U5VTX9"/>
<dbReference type="RefSeq" id="WP_023359978.1">
    <property type="nucleotide sequence ID" value="NC_022657.1"/>
</dbReference>
<evidence type="ECO:0000313" key="10">
    <source>
        <dbReference type="Proteomes" id="UP000017746"/>
    </source>
</evidence>
<dbReference type="KEGG" id="afs:AFR_09890"/>
<dbReference type="Proteomes" id="UP000017746">
    <property type="component" value="Chromosome"/>
</dbReference>
<keyword evidence="4" id="KW-0646">Protease inhibitor</keyword>
<accession>U5VTX9</accession>
<name>U5VTX9_9ACTN</name>
<keyword evidence="7" id="KW-0732">Signal</keyword>
<organism evidence="9 10">
    <name type="scientific">Actinoplanes friuliensis DSM 7358</name>
    <dbReference type="NCBI Taxonomy" id="1246995"/>
    <lineage>
        <taxon>Bacteria</taxon>
        <taxon>Bacillati</taxon>
        <taxon>Actinomycetota</taxon>
        <taxon>Actinomycetes</taxon>
        <taxon>Micromonosporales</taxon>
        <taxon>Micromonosporaceae</taxon>
        <taxon>Actinoplanes</taxon>
    </lineage>
</organism>
<dbReference type="EMBL" id="CP006272">
    <property type="protein sequence ID" value="AGZ40267.1"/>
    <property type="molecule type" value="Genomic_DNA"/>
</dbReference>
<dbReference type="PATRIC" id="fig|1246995.3.peg.2017"/>
<comment type="subcellular location">
    <subcellularLocation>
        <location evidence="1">Secreted</location>
    </subcellularLocation>
</comment>
<evidence type="ECO:0000256" key="5">
    <source>
        <dbReference type="ARBA" id="ARBA00022900"/>
    </source>
</evidence>
<feature type="chain" id="PRO_5004665204" evidence="7">
    <location>
        <begin position="28"/>
        <end position="174"/>
    </location>
</feature>
<sequence>MIRIVTATAAAALLLTAGLATAGPASAAVGGSAQTGTGSPTAAMISAVAAKQADVAKKLTADQSAVDKAVKKPAKKKTELTLSYLADAGFATAVVLRCDPAGGAHPKKVKACQTLTRINGNPARLKPAEMMCTMEYAPITAEIKGTWQGRKVDWSRTFGNRCDMIRTTGVLMAF</sequence>
<dbReference type="OrthoDB" id="4567948at2"/>
<dbReference type="InterPro" id="IPR036819">
    <property type="entry name" value="Subtilisin_inhibitor-like_sf"/>
</dbReference>
<keyword evidence="6" id="KW-1015">Disulfide bond</keyword>
<dbReference type="Pfam" id="PF00720">
    <property type="entry name" value="SSI"/>
    <property type="match status" value="1"/>
</dbReference>
<dbReference type="GO" id="GO:0005576">
    <property type="term" value="C:extracellular region"/>
    <property type="evidence" value="ECO:0007669"/>
    <property type="project" value="UniProtKB-SubCell"/>
</dbReference>
<evidence type="ECO:0000256" key="6">
    <source>
        <dbReference type="ARBA" id="ARBA00023157"/>
    </source>
</evidence>
<evidence type="ECO:0000256" key="3">
    <source>
        <dbReference type="ARBA" id="ARBA00022525"/>
    </source>
</evidence>
<protein>
    <submittedName>
        <fullName evidence="9">Putative subtilisin inhibitor protein</fullName>
    </submittedName>
</protein>
<proteinExistence type="inferred from homology"/>
<evidence type="ECO:0000259" key="8">
    <source>
        <dbReference type="Pfam" id="PF00720"/>
    </source>
</evidence>
<evidence type="ECO:0000313" key="9">
    <source>
        <dbReference type="EMBL" id="AGZ40267.1"/>
    </source>
</evidence>
<dbReference type="STRING" id="1246995.AFR_09890"/>
<evidence type="ECO:0000256" key="2">
    <source>
        <dbReference type="ARBA" id="ARBA00010472"/>
    </source>
</evidence>
<keyword evidence="5" id="KW-0722">Serine protease inhibitor</keyword>
<feature type="signal peptide" evidence="7">
    <location>
        <begin position="1"/>
        <end position="27"/>
    </location>
</feature>
<keyword evidence="10" id="KW-1185">Reference proteome</keyword>
<keyword evidence="3" id="KW-0964">Secreted</keyword>
<reference evidence="9 10" key="1">
    <citation type="journal article" date="2014" name="J. Biotechnol.">
        <title>Complete genome sequence of the actinobacterium Actinoplanes friuliensis HAG 010964, producer of the lipopeptide antibiotic friulimycin.</title>
        <authorList>
            <person name="Ruckert C."/>
            <person name="Szczepanowski R."/>
            <person name="Albersmeier A."/>
            <person name="Goesmann A."/>
            <person name="Fischer N."/>
            <person name="Steinkamper A."/>
            <person name="Puhler A."/>
            <person name="Biener R."/>
            <person name="Schwartz D."/>
            <person name="Kalinowski J."/>
        </authorList>
    </citation>
    <scope>NUCLEOTIDE SEQUENCE [LARGE SCALE GENOMIC DNA]</scope>
    <source>
        <strain evidence="9 10">DSM 7358</strain>
    </source>
</reference>
<evidence type="ECO:0000256" key="7">
    <source>
        <dbReference type="SAM" id="SignalP"/>
    </source>
</evidence>
<evidence type="ECO:0000256" key="1">
    <source>
        <dbReference type="ARBA" id="ARBA00004613"/>
    </source>
</evidence>
<dbReference type="InterPro" id="IPR023549">
    <property type="entry name" value="Subtilisin_inhibitor"/>
</dbReference>
<dbReference type="GO" id="GO:0004867">
    <property type="term" value="F:serine-type endopeptidase inhibitor activity"/>
    <property type="evidence" value="ECO:0007669"/>
    <property type="project" value="UniProtKB-KW"/>
</dbReference>
<dbReference type="SUPFAM" id="SSF55399">
    <property type="entry name" value="Subtilisin inhibitor"/>
    <property type="match status" value="1"/>
</dbReference>
<feature type="domain" description="Subtilisin inhibitor" evidence="8">
    <location>
        <begin position="90"/>
        <end position="160"/>
    </location>
</feature>
<dbReference type="Gene3D" id="3.30.350.10">
    <property type="entry name" value="Subtilisin inhibitor-like"/>
    <property type="match status" value="1"/>
</dbReference>
<evidence type="ECO:0000256" key="4">
    <source>
        <dbReference type="ARBA" id="ARBA00022690"/>
    </source>
</evidence>
<gene>
    <name evidence="9" type="ORF">AFR_09890</name>
</gene>
<comment type="similarity">
    <text evidence="2">Belongs to the protease inhibitor I16 (SSI) family.</text>
</comment>
<dbReference type="HOGENOM" id="CLU_121949_0_1_11"/>